<dbReference type="Proteomes" id="UP000663850">
    <property type="component" value="Unassembled WGS sequence"/>
</dbReference>
<feature type="transmembrane region" description="Helical" evidence="2">
    <location>
        <begin position="87"/>
        <end position="109"/>
    </location>
</feature>
<gene>
    <name evidence="4" type="ORF">RDB_LOCUS78225</name>
</gene>
<name>A0A8H3H0K6_9AGAM</name>
<dbReference type="InterPro" id="IPR045338">
    <property type="entry name" value="DUF6535"/>
</dbReference>
<protein>
    <recommendedName>
        <fullName evidence="3">DUF6535 domain-containing protein</fullName>
    </recommendedName>
</protein>
<feature type="transmembrane region" description="Helical" evidence="2">
    <location>
        <begin position="239"/>
        <end position="263"/>
    </location>
</feature>
<dbReference type="EMBL" id="CAJMWZ010004085">
    <property type="protein sequence ID" value="CAE6484258.1"/>
    <property type="molecule type" value="Genomic_DNA"/>
</dbReference>
<evidence type="ECO:0000313" key="4">
    <source>
        <dbReference type="EMBL" id="CAE6484258.1"/>
    </source>
</evidence>
<feature type="transmembrane region" description="Helical" evidence="2">
    <location>
        <begin position="159"/>
        <end position="178"/>
    </location>
</feature>
<keyword evidence="2" id="KW-1133">Transmembrane helix</keyword>
<organism evidence="4 5">
    <name type="scientific">Rhizoctonia solani</name>
    <dbReference type="NCBI Taxonomy" id="456999"/>
    <lineage>
        <taxon>Eukaryota</taxon>
        <taxon>Fungi</taxon>
        <taxon>Dikarya</taxon>
        <taxon>Basidiomycota</taxon>
        <taxon>Agaricomycotina</taxon>
        <taxon>Agaricomycetes</taxon>
        <taxon>Cantharellales</taxon>
        <taxon>Ceratobasidiaceae</taxon>
        <taxon>Rhizoctonia</taxon>
    </lineage>
</organism>
<comment type="caution">
    <text evidence="4">The sequence shown here is derived from an EMBL/GenBank/DDBJ whole genome shotgun (WGS) entry which is preliminary data.</text>
</comment>
<feature type="compositionally biased region" description="Acidic residues" evidence="1">
    <location>
        <begin position="1135"/>
        <end position="1145"/>
    </location>
</feature>
<evidence type="ECO:0000313" key="5">
    <source>
        <dbReference type="Proteomes" id="UP000663850"/>
    </source>
</evidence>
<dbReference type="Pfam" id="PF20153">
    <property type="entry name" value="DUF6535"/>
    <property type="match status" value="1"/>
</dbReference>
<feature type="compositionally biased region" description="Polar residues" evidence="1">
    <location>
        <begin position="1121"/>
        <end position="1131"/>
    </location>
</feature>
<sequence>MNVPGMTHLSLDNKSKNEPPNTPDPVKVEPIQGRGRFPQESDYDRLASDKIGEELNPKACIWKLYAEEAKEYDAKVNQEQNGNLNNMLLFATLFSAIVTAFVIESTTLLEQDSSEVSTQLLLALVQSQRRIEAGTPNLTLSPAEIPGFVPSGTVRLINVLWFASLMISLATAVVAILAKEWLAAFISYQTRDAHKYALERQARLASLDAWNMVPIIDLLPTFLYLALCLFCLGLHIRLWLLDFIVAVAVSCISAMLGLVYLFFMISGAVREDCPYKALLSIYFRRMVQRIVKYFNKGQSTAQDVQKNVESADTQKNIKSAEIEPLTWLFHHSTDPILGNYVTQALAGLRSLGLKLPTFLEDPPIQELRGIYTENSKILASVFELGSQAMDQLRMAPTGGRNELESCGGSSAARLAIAISEIYPYALTWKLYFHQGIQQLEGQPPEETVQSNIWMRRQVTYNNALIIDMPNVCKITEDVFDALDLVWAETSPPLTLSAYAYLLAAELKMARHALAFLGSREEESPMDMSHSSIEMTASSTTNYKLPRLTPGDLRKRSNRALVRTALVIKASVNHVTSKRSQELQSAMVALLLEATKLVEQGKSHLKYILRQFESLPYGKYISVTIVTGSNRTRRLACLPQALGHELVEGLVKLCDSGTQDTLLVEGFRVAAFNLLLTFWPACIQCEIMDILDPPDLPPWVTQPWKIVPLQATPYNSQLSAEIIVYESIVLAYIAIGLGACAAFDRFEWDHEKWRKILPLILRLLMSRSSTLPNIVDKLRSDPRHAMDTKLSCLCYKWLPTNSIIENWIMSIHELCLFRAPGEETSHMLVWCIGCLINTINQLTWIHSGAGIDVFPHLTSTHSAPEGGKAAEHFGLQVDQFMEFIYAASQATGRDVTTTAIGDLLCQGIRFIQTTDCHDCFQCFTQGNGFDILFKTGRTVSDPTAVASTVYDVLVALQATGLLVDPSVLPSLCEAMCYMCDQDMRYQLADSDLFVSSARSQLQQLPKVIGPTTFFAIQKFIDRLTSWAERKESNCRTLVYPESERSEARNITSLRDQVQQWVESYISCDGAPSPTSDQARGLITTLVTRSSSGEAPGDSRPDDAANQASSSGQTYRNPPVEVTISSETVNERTTAIEEGDEEQLTDE</sequence>
<keyword evidence="2" id="KW-0472">Membrane</keyword>
<keyword evidence="2" id="KW-0812">Transmembrane</keyword>
<feature type="region of interest" description="Disordered" evidence="1">
    <location>
        <begin position="1087"/>
        <end position="1145"/>
    </location>
</feature>
<proteinExistence type="predicted"/>
<reference evidence="4" key="1">
    <citation type="submission" date="2021-01" db="EMBL/GenBank/DDBJ databases">
        <authorList>
            <person name="Kaushik A."/>
        </authorList>
    </citation>
    <scope>NUCLEOTIDE SEQUENCE</scope>
    <source>
        <strain evidence="4">Type strain: AG8-Rh-89/</strain>
    </source>
</reference>
<feature type="domain" description="DUF6535" evidence="3">
    <location>
        <begin position="62"/>
        <end position="239"/>
    </location>
</feature>
<feature type="compositionally biased region" description="Polar residues" evidence="1">
    <location>
        <begin position="1104"/>
        <end position="1114"/>
    </location>
</feature>
<accession>A0A8H3H0K6</accession>
<feature type="region of interest" description="Disordered" evidence="1">
    <location>
        <begin position="1"/>
        <end position="44"/>
    </location>
</feature>
<evidence type="ECO:0000256" key="2">
    <source>
        <dbReference type="SAM" id="Phobius"/>
    </source>
</evidence>
<dbReference type="AlphaFoldDB" id="A0A8H3H0K6"/>
<evidence type="ECO:0000256" key="1">
    <source>
        <dbReference type="SAM" id="MobiDB-lite"/>
    </source>
</evidence>
<evidence type="ECO:0000259" key="3">
    <source>
        <dbReference type="Pfam" id="PF20153"/>
    </source>
</evidence>
<feature type="transmembrane region" description="Helical" evidence="2">
    <location>
        <begin position="212"/>
        <end position="232"/>
    </location>
</feature>